<proteinExistence type="predicted"/>
<dbReference type="RefSeq" id="WP_274292176.1">
    <property type="nucleotide sequence ID" value="NZ_CP117990.1"/>
</dbReference>
<dbReference type="AlphaFoldDB" id="A0AAQ3B4I8"/>
<evidence type="ECO:0000313" key="1">
    <source>
        <dbReference type="EMBL" id="WDG11945.1"/>
    </source>
</evidence>
<dbReference type="Gene3D" id="2.40.128.640">
    <property type="match status" value="1"/>
</dbReference>
<dbReference type="InterPro" id="IPR007298">
    <property type="entry name" value="Cu-R_lipoprotein_NlpE"/>
</dbReference>
<geneLocation type="plasmid" evidence="1 2">
    <name>p_1</name>
</geneLocation>
<gene>
    <name evidence="1" type="ORF">PUN50_27010</name>
</gene>
<name>A0AAQ3B4I8_9VIBR</name>
<reference evidence="1" key="1">
    <citation type="submission" date="2023-02" db="EMBL/GenBank/DDBJ databases">
        <title>Isolation, identification, and genome analysis of Vibrio campbellii in the Penaeus vannamei larvae stage.</title>
        <authorList>
            <person name="Huang T."/>
            <person name="Zhang B."/>
        </authorList>
    </citation>
    <scope>NUCLEOTIDE SEQUENCE</scope>
    <source>
        <strain evidence="1">20220413_1</strain>
        <plasmid evidence="1">p_1</plasmid>
    </source>
</reference>
<dbReference type="PROSITE" id="PS51257">
    <property type="entry name" value="PROKAR_LIPOPROTEIN"/>
    <property type="match status" value="1"/>
</dbReference>
<dbReference type="Pfam" id="PF04170">
    <property type="entry name" value="NlpE"/>
    <property type="match status" value="1"/>
</dbReference>
<evidence type="ECO:0000313" key="2">
    <source>
        <dbReference type="Proteomes" id="UP001219537"/>
    </source>
</evidence>
<dbReference type="Proteomes" id="UP001219537">
    <property type="component" value="Plasmid p_1"/>
</dbReference>
<keyword evidence="1" id="KW-0614">Plasmid</keyword>
<organism evidence="1 2">
    <name type="scientific">Vibrio campbellii</name>
    <dbReference type="NCBI Taxonomy" id="680"/>
    <lineage>
        <taxon>Bacteria</taxon>
        <taxon>Pseudomonadati</taxon>
        <taxon>Pseudomonadota</taxon>
        <taxon>Gammaproteobacteria</taxon>
        <taxon>Vibrionales</taxon>
        <taxon>Vibrionaceae</taxon>
        <taxon>Vibrio</taxon>
    </lineage>
</organism>
<accession>A0AAQ3B4I8</accession>
<protein>
    <submittedName>
        <fullName evidence="1">Copper resistance protein NlpE</fullName>
    </submittedName>
</protein>
<dbReference type="EMBL" id="CP117990">
    <property type="protein sequence ID" value="WDG11945.1"/>
    <property type="molecule type" value="Genomic_DNA"/>
</dbReference>
<sequence>MNTFRLLLLSMSVALMGCQDEKPQEASVDEAPLEIEADSTLQEAPLVAAIDKAELVSNEQPSNQEAWSGTFTGTLPCADCPGIDTTLVLSEDNTYTLEQHYQEKGEAPIRTEGLLSWNDTGDTVTLLGEHAPNQYHFSDMMLTKLDMNGEKITGDLAELYQLSKQE</sequence>